<dbReference type="InterPro" id="IPR041492">
    <property type="entry name" value="HAD_2"/>
</dbReference>
<keyword evidence="2" id="KW-1185">Reference proteome</keyword>
<dbReference type="Gene3D" id="3.40.50.1000">
    <property type="entry name" value="HAD superfamily/HAD-like"/>
    <property type="match status" value="1"/>
</dbReference>
<name>A0ABZ3ETJ4_9FIRM</name>
<dbReference type="InterPro" id="IPR006439">
    <property type="entry name" value="HAD-SF_hydro_IA"/>
</dbReference>
<proteinExistence type="predicted"/>
<protein>
    <submittedName>
        <fullName evidence="1">HAD-IA family hydrolase</fullName>
    </submittedName>
</protein>
<dbReference type="InterPro" id="IPR036412">
    <property type="entry name" value="HAD-like_sf"/>
</dbReference>
<dbReference type="SFLD" id="SFLDS00003">
    <property type="entry name" value="Haloacid_Dehalogenase"/>
    <property type="match status" value="1"/>
</dbReference>
<dbReference type="Proteomes" id="UP001451571">
    <property type="component" value="Chromosome"/>
</dbReference>
<dbReference type="GO" id="GO:0016787">
    <property type="term" value="F:hydrolase activity"/>
    <property type="evidence" value="ECO:0007669"/>
    <property type="project" value="UniProtKB-KW"/>
</dbReference>
<dbReference type="Gene3D" id="1.10.150.240">
    <property type="entry name" value="Putative phosphatase, domain 2"/>
    <property type="match status" value="1"/>
</dbReference>
<keyword evidence="1" id="KW-0378">Hydrolase</keyword>
<sequence length="218" mass="24826">MLEKKEWDTVIFDLDGTLLNTLEDLKDSVNFALGEAGMPLRSMEEIRRFVGNGVMRLMELSVPEGKENPEFDKVFEAFKEYYSLHCNDKTGLYDHVEELLRELKSRGYKMAIVSNKYYDAVQELKEQYFAEYIQVAIGEKAGINRKPAPDTVIEALKMLESTRESAVYVGDSEVDIATAKNALMDCISVTWGFRTKEEQQKAGGKVFVDDPLEILDLL</sequence>
<dbReference type="PANTHER" id="PTHR43434">
    <property type="entry name" value="PHOSPHOGLYCOLATE PHOSPHATASE"/>
    <property type="match status" value="1"/>
</dbReference>
<dbReference type="RefSeq" id="WP_342756331.1">
    <property type="nucleotide sequence ID" value="NZ_CP146256.1"/>
</dbReference>
<evidence type="ECO:0000313" key="1">
    <source>
        <dbReference type="EMBL" id="XAH72718.1"/>
    </source>
</evidence>
<dbReference type="SFLD" id="SFLDG01135">
    <property type="entry name" value="C1.5.6:_HAD__Beta-PGM__Phospha"/>
    <property type="match status" value="1"/>
</dbReference>
<dbReference type="SUPFAM" id="SSF56784">
    <property type="entry name" value="HAD-like"/>
    <property type="match status" value="1"/>
</dbReference>
<dbReference type="SFLD" id="SFLDG01129">
    <property type="entry name" value="C1.5:_HAD__Beta-PGM__Phosphata"/>
    <property type="match status" value="1"/>
</dbReference>
<dbReference type="NCBIfam" id="TIGR01549">
    <property type="entry name" value="HAD-SF-IA-v1"/>
    <property type="match status" value="1"/>
</dbReference>
<dbReference type="Pfam" id="PF13419">
    <property type="entry name" value="HAD_2"/>
    <property type="match status" value="1"/>
</dbReference>
<reference evidence="1 2" key="1">
    <citation type="submission" date="2024-02" db="EMBL/GenBank/DDBJ databases">
        <title>Bacterial strain from lacustrine sediment.</title>
        <authorList>
            <person name="Petit C."/>
            <person name="Fadhlaoui K."/>
        </authorList>
    </citation>
    <scope>NUCLEOTIDE SEQUENCE [LARGE SCALE GENOMIC DNA]</scope>
    <source>
        <strain evidence="1 2">IPX-CK</strain>
    </source>
</reference>
<evidence type="ECO:0000313" key="2">
    <source>
        <dbReference type="Proteomes" id="UP001451571"/>
    </source>
</evidence>
<dbReference type="InterPro" id="IPR023214">
    <property type="entry name" value="HAD_sf"/>
</dbReference>
<dbReference type="EMBL" id="CP146256">
    <property type="protein sequence ID" value="XAH72718.1"/>
    <property type="molecule type" value="Genomic_DNA"/>
</dbReference>
<organism evidence="1 2">
    <name type="scientific">Kineothrix sedimenti</name>
    <dbReference type="NCBI Taxonomy" id="3123317"/>
    <lineage>
        <taxon>Bacteria</taxon>
        <taxon>Bacillati</taxon>
        <taxon>Bacillota</taxon>
        <taxon>Clostridia</taxon>
        <taxon>Lachnospirales</taxon>
        <taxon>Lachnospiraceae</taxon>
        <taxon>Kineothrix</taxon>
    </lineage>
</organism>
<dbReference type="PANTHER" id="PTHR43434:SF1">
    <property type="entry name" value="PHOSPHOGLYCOLATE PHOSPHATASE"/>
    <property type="match status" value="1"/>
</dbReference>
<accession>A0ABZ3ETJ4</accession>
<dbReference type="InterPro" id="IPR023198">
    <property type="entry name" value="PGP-like_dom2"/>
</dbReference>
<gene>
    <name evidence="1" type="ORF">V6984_14520</name>
</gene>
<dbReference type="InterPro" id="IPR050155">
    <property type="entry name" value="HAD-like_hydrolase_sf"/>
</dbReference>